<feature type="signal peptide" evidence="1">
    <location>
        <begin position="1"/>
        <end position="29"/>
    </location>
</feature>
<keyword evidence="1" id="KW-0732">Signal</keyword>
<evidence type="ECO:0000256" key="1">
    <source>
        <dbReference type="SAM" id="SignalP"/>
    </source>
</evidence>
<reference evidence="2 3" key="2">
    <citation type="submission" date="2019-01" db="EMBL/GenBank/DDBJ databases">
        <title>Tautonia sociabilis, a novel thermotolerant planctomycete of Isosphaeraceae family, isolated from a 4000 m deep subterranean habitat.</title>
        <authorList>
            <person name="Kovaleva O.L."/>
            <person name="Elcheninov A.G."/>
            <person name="Van Heerden E."/>
            <person name="Toshchakov S.V."/>
            <person name="Novikov A."/>
            <person name="Bonch-Osmolovskaya E.A."/>
            <person name="Kublanov I.V."/>
        </authorList>
    </citation>
    <scope>NUCLEOTIDE SEQUENCE [LARGE SCALE GENOMIC DNA]</scope>
    <source>
        <strain evidence="2 3">GM2012</strain>
    </source>
</reference>
<comment type="caution">
    <text evidence="2">The sequence shown here is derived from an EMBL/GenBank/DDBJ whole genome shotgun (WGS) entry which is preliminary data.</text>
</comment>
<evidence type="ECO:0000313" key="2">
    <source>
        <dbReference type="EMBL" id="RUL87962.1"/>
    </source>
</evidence>
<dbReference type="RefSeq" id="WP_126725083.1">
    <property type="nucleotide sequence ID" value="NZ_RYZH01000015.1"/>
</dbReference>
<dbReference type="EMBL" id="RYZH01000015">
    <property type="protein sequence ID" value="RUL87962.1"/>
    <property type="molecule type" value="Genomic_DNA"/>
</dbReference>
<accession>A0A432MKM5</accession>
<name>A0A432MKM5_9BACT</name>
<reference evidence="2 3" key="1">
    <citation type="submission" date="2018-12" db="EMBL/GenBank/DDBJ databases">
        <authorList>
            <person name="Toschakov S.V."/>
        </authorList>
    </citation>
    <scope>NUCLEOTIDE SEQUENCE [LARGE SCALE GENOMIC DNA]</scope>
    <source>
        <strain evidence="2 3">GM2012</strain>
    </source>
</reference>
<proteinExistence type="predicted"/>
<dbReference type="InterPro" id="IPR006311">
    <property type="entry name" value="TAT_signal"/>
</dbReference>
<sequence>MSDRELSRRDFSRLTMAAFGGLVAGAARAAGVQDEDTNPRLLLEEPHVCRGLNTCKGKGKGGENDCAGMGTCATAEPHSCQGMNECKGQGGCGEKPGMNTCEGKGACAVPITEDKTWEKARKKFEELMKAEGKEVGPAPPKPKS</sequence>
<keyword evidence="3" id="KW-1185">Reference proteome</keyword>
<dbReference type="OrthoDB" id="214969at2"/>
<evidence type="ECO:0008006" key="4">
    <source>
        <dbReference type="Google" id="ProtNLM"/>
    </source>
</evidence>
<dbReference type="PROSITE" id="PS51318">
    <property type="entry name" value="TAT"/>
    <property type="match status" value="1"/>
</dbReference>
<dbReference type="Proteomes" id="UP000280296">
    <property type="component" value="Unassembled WGS sequence"/>
</dbReference>
<evidence type="ECO:0000313" key="3">
    <source>
        <dbReference type="Proteomes" id="UP000280296"/>
    </source>
</evidence>
<gene>
    <name evidence="2" type="ORF">TsocGM_09570</name>
</gene>
<organism evidence="2 3">
    <name type="scientific">Tautonia sociabilis</name>
    <dbReference type="NCBI Taxonomy" id="2080755"/>
    <lineage>
        <taxon>Bacteria</taxon>
        <taxon>Pseudomonadati</taxon>
        <taxon>Planctomycetota</taxon>
        <taxon>Planctomycetia</taxon>
        <taxon>Isosphaerales</taxon>
        <taxon>Isosphaeraceae</taxon>
        <taxon>Tautonia</taxon>
    </lineage>
</organism>
<feature type="chain" id="PRO_5019073450" description="Twin-arginine translocation signal domain-containing protein" evidence="1">
    <location>
        <begin position="30"/>
        <end position="144"/>
    </location>
</feature>
<dbReference type="AlphaFoldDB" id="A0A432MKM5"/>
<protein>
    <recommendedName>
        <fullName evidence="4">Twin-arginine translocation signal domain-containing protein</fullName>
    </recommendedName>
</protein>